<dbReference type="Proteomes" id="UP000066480">
    <property type="component" value="Chromosome"/>
</dbReference>
<dbReference type="RefSeq" id="WP_052589724.1">
    <property type="nucleotide sequence ID" value="NZ_CP011112.1"/>
</dbReference>
<proteinExistence type="predicted"/>
<dbReference type="Pfam" id="PF07690">
    <property type="entry name" value="MFS_1"/>
    <property type="match status" value="1"/>
</dbReference>
<evidence type="ECO:0000256" key="6">
    <source>
        <dbReference type="ARBA" id="ARBA00023136"/>
    </source>
</evidence>
<dbReference type="SUPFAM" id="SSF103473">
    <property type="entry name" value="MFS general substrate transporter"/>
    <property type="match status" value="1"/>
</dbReference>
<dbReference type="AlphaFoldDB" id="A0A0K1JEQ7"/>
<protein>
    <recommendedName>
        <fullName evidence="10">Major facilitator superfamily (MFS) profile domain-containing protein</fullName>
    </recommendedName>
</protein>
<dbReference type="PATRIC" id="fig|571913.6.peg.629"/>
<dbReference type="KEGG" id="lmoi:VV02_03070"/>
<evidence type="ECO:0008006" key="10">
    <source>
        <dbReference type="Google" id="ProtNLM"/>
    </source>
</evidence>
<gene>
    <name evidence="8" type="ORF">VV02_03070</name>
</gene>
<reference evidence="8 9" key="1">
    <citation type="submission" date="2015-03" db="EMBL/GenBank/DDBJ databases">
        <title>Luteipulveratus halotolerans sp. nov., a novel actinobacterium (Dermacoccaceae) from Sarawak, Malaysia.</title>
        <authorList>
            <person name="Juboi H."/>
            <person name="Basik A."/>
            <person name="Shamsul S.S."/>
            <person name="Arnold P."/>
            <person name="Schmitt E.K."/>
            <person name="Sanglier J.-J."/>
            <person name="Yeo T."/>
        </authorList>
    </citation>
    <scope>NUCLEOTIDE SEQUENCE [LARGE SCALE GENOMIC DNA]</scope>
    <source>
        <strain evidence="8 9">MN07-A0370</strain>
    </source>
</reference>
<keyword evidence="6 7" id="KW-0472">Membrane</keyword>
<evidence type="ECO:0000256" key="2">
    <source>
        <dbReference type="ARBA" id="ARBA00022448"/>
    </source>
</evidence>
<dbReference type="PROSITE" id="PS00216">
    <property type="entry name" value="SUGAR_TRANSPORT_1"/>
    <property type="match status" value="1"/>
</dbReference>
<feature type="transmembrane region" description="Helical" evidence="7">
    <location>
        <begin position="254"/>
        <end position="280"/>
    </location>
</feature>
<feature type="transmembrane region" description="Helical" evidence="7">
    <location>
        <begin position="82"/>
        <end position="100"/>
    </location>
</feature>
<dbReference type="InterPro" id="IPR050171">
    <property type="entry name" value="MFS_Transporters"/>
</dbReference>
<sequence length="408" mass="42038">MTATTAPVSVQMARRAWWAPALALAAAGWGANQFAPLIVMYRLRLDLTASELDAMYGLYALGLVPALLLGGRLSDRFGRRRIVLPALAIALVATLILMAGGTEAAWLYAGRLLTGLACGLVFGTGAAWLKESSLDAASAPRRTTIAITAGFAAGPFAAGLLAQWAPHPTVMAYLPHLLLVLVAVATIARGPGASLVEPSEDESKPRDREGDSVSFPIRAFVIFLVPFAPWVFGSAAVFLAYLAPLVAPEVGAHALVFCAVAATIGAGSGILAQPLAAALLRAGRDTLVRGAMALVVVGLAGGAWAAYAKSPALVLIDAVVLGMAFGTCQFCGLLTVQRIASPASLGTVIGAYQVLSYVGFAFPYLMSLAHEHWSISPTVPVVALTGVAVLAALWLAPAGRSATTSLVE</sequence>
<name>A0A0K1JEQ7_9MICO</name>
<dbReference type="InterPro" id="IPR011701">
    <property type="entry name" value="MFS"/>
</dbReference>
<feature type="transmembrane region" description="Helical" evidence="7">
    <location>
        <begin position="343"/>
        <end position="366"/>
    </location>
</feature>
<dbReference type="PANTHER" id="PTHR23517:SF13">
    <property type="entry name" value="MAJOR FACILITATOR SUPERFAMILY MFS_1"/>
    <property type="match status" value="1"/>
</dbReference>
<dbReference type="EMBL" id="CP011112">
    <property type="protein sequence ID" value="AKU15080.1"/>
    <property type="molecule type" value="Genomic_DNA"/>
</dbReference>
<feature type="transmembrane region" description="Helical" evidence="7">
    <location>
        <begin position="54"/>
        <end position="70"/>
    </location>
</feature>
<feature type="transmembrane region" description="Helical" evidence="7">
    <location>
        <begin position="106"/>
        <end position="129"/>
    </location>
</feature>
<keyword evidence="2" id="KW-0813">Transport</keyword>
<keyword evidence="4 7" id="KW-0812">Transmembrane</keyword>
<dbReference type="InterPro" id="IPR036259">
    <property type="entry name" value="MFS_trans_sf"/>
</dbReference>
<keyword evidence="9" id="KW-1185">Reference proteome</keyword>
<feature type="transmembrane region" description="Helical" evidence="7">
    <location>
        <begin position="145"/>
        <end position="165"/>
    </location>
</feature>
<dbReference type="OrthoDB" id="5242249at2"/>
<dbReference type="Gene3D" id="1.20.1250.20">
    <property type="entry name" value="MFS general substrate transporter like domains"/>
    <property type="match status" value="1"/>
</dbReference>
<evidence type="ECO:0000256" key="4">
    <source>
        <dbReference type="ARBA" id="ARBA00022692"/>
    </source>
</evidence>
<evidence type="ECO:0000313" key="8">
    <source>
        <dbReference type="EMBL" id="AKU15080.1"/>
    </source>
</evidence>
<evidence type="ECO:0000256" key="3">
    <source>
        <dbReference type="ARBA" id="ARBA00022475"/>
    </source>
</evidence>
<dbReference type="PANTHER" id="PTHR23517">
    <property type="entry name" value="RESISTANCE PROTEIN MDTM, PUTATIVE-RELATED-RELATED"/>
    <property type="match status" value="1"/>
</dbReference>
<feature type="transmembrane region" description="Helical" evidence="7">
    <location>
        <begin position="313"/>
        <end position="336"/>
    </location>
</feature>
<organism evidence="8 9">
    <name type="scientific">Luteipulveratus mongoliensis</name>
    <dbReference type="NCBI Taxonomy" id="571913"/>
    <lineage>
        <taxon>Bacteria</taxon>
        <taxon>Bacillati</taxon>
        <taxon>Actinomycetota</taxon>
        <taxon>Actinomycetes</taxon>
        <taxon>Micrococcales</taxon>
        <taxon>Dermacoccaceae</taxon>
        <taxon>Luteipulveratus</taxon>
    </lineage>
</organism>
<feature type="transmembrane region" description="Helical" evidence="7">
    <location>
        <begin position="217"/>
        <end position="242"/>
    </location>
</feature>
<dbReference type="GO" id="GO:0005886">
    <property type="term" value="C:plasma membrane"/>
    <property type="evidence" value="ECO:0007669"/>
    <property type="project" value="UniProtKB-SubCell"/>
</dbReference>
<evidence type="ECO:0000313" key="9">
    <source>
        <dbReference type="Proteomes" id="UP000066480"/>
    </source>
</evidence>
<evidence type="ECO:0000256" key="5">
    <source>
        <dbReference type="ARBA" id="ARBA00022989"/>
    </source>
</evidence>
<feature type="transmembrane region" description="Helical" evidence="7">
    <location>
        <begin position="177"/>
        <end position="196"/>
    </location>
</feature>
<keyword evidence="3" id="KW-1003">Cell membrane</keyword>
<dbReference type="GO" id="GO:0022857">
    <property type="term" value="F:transmembrane transporter activity"/>
    <property type="evidence" value="ECO:0007669"/>
    <property type="project" value="InterPro"/>
</dbReference>
<evidence type="ECO:0000256" key="7">
    <source>
        <dbReference type="SAM" id="Phobius"/>
    </source>
</evidence>
<evidence type="ECO:0000256" key="1">
    <source>
        <dbReference type="ARBA" id="ARBA00004651"/>
    </source>
</evidence>
<comment type="subcellular location">
    <subcellularLocation>
        <location evidence="1">Cell membrane</location>
        <topology evidence="1">Multi-pass membrane protein</topology>
    </subcellularLocation>
</comment>
<dbReference type="STRING" id="571913.VV02_03070"/>
<feature type="transmembrane region" description="Helical" evidence="7">
    <location>
        <begin position="378"/>
        <end position="396"/>
    </location>
</feature>
<accession>A0A0K1JEQ7</accession>
<feature type="transmembrane region" description="Helical" evidence="7">
    <location>
        <begin position="287"/>
        <end position="307"/>
    </location>
</feature>
<keyword evidence="5 7" id="KW-1133">Transmembrane helix</keyword>
<dbReference type="InterPro" id="IPR005829">
    <property type="entry name" value="Sugar_transporter_CS"/>
</dbReference>